<evidence type="ECO:0000256" key="2">
    <source>
        <dbReference type="SAM" id="MobiDB-lite"/>
    </source>
</evidence>
<dbReference type="VEuPathDB" id="TriTrypDB:TCSYLVIO_004275"/>
<dbReference type="Proteomes" id="UP000246121">
    <property type="component" value="Unassembled WGS sequence"/>
</dbReference>
<dbReference type="EMBL" id="PRFA01000010">
    <property type="protein sequence ID" value="PWU99060.1"/>
    <property type="molecule type" value="Genomic_DNA"/>
</dbReference>
<feature type="coiled-coil region" evidence="1">
    <location>
        <begin position="44"/>
        <end position="71"/>
    </location>
</feature>
<comment type="caution">
    <text evidence="3">The sequence shown here is derived from an EMBL/GenBank/DDBJ whole genome shotgun (WGS) entry which is preliminary data.</text>
</comment>
<dbReference type="VEuPathDB" id="TriTrypDB:ECC02_007315"/>
<dbReference type="VEuPathDB" id="TriTrypDB:C4B63_10g111"/>
<feature type="compositionally biased region" description="Polar residues" evidence="2">
    <location>
        <begin position="439"/>
        <end position="456"/>
    </location>
</feature>
<evidence type="ECO:0000256" key="1">
    <source>
        <dbReference type="SAM" id="Coils"/>
    </source>
</evidence>
<dbReference type="VEuPathDB" id="TriTrypDB:BCY84_15074"/>
<dbReference type="VEuPathDB" id="TriTrypDB:TcCLB.506485.70"/>
<dbReference type="VEuPathDB" id="TriTrypDB:TCDM_04273"/>
<dbReference type="VEuPathDB" id="TriTrypDB:TcG_02863"/>
<reference evidence="3 4" key="1">
    <citation type="journal article" date="2018" name="Microb. Genom.">
        <title>Expanding an expanded genome: long-read sequencing of Trypanosoma cruzi.</title>
        <authorList>
            <person name="Berna L."/>
            <person name="Rodriguez M."/>
            <person name="Chiribao M.L."/>
            <person name="Parodi-Talice A."/>
            <person name="Pita S."/>
            <person name="Rijo G."/>
            <person name="Alvarez-Valin F."/>
            <person name="Robello C."/>
        </authorList>
    </citation>
    <scope>NUCLEOTIDE SEQUENCE [LARGE SCALE GENOMIC DNA]</scope>
    <source>
        <strain evidence="3 4">Dm28c</strain>
    </source>
</reference>
<dbReference type="VEuPathDB" id="TriTrypDB:TcBrA4_0128500"/>
<accession>A0A2V2VRZ3</accession>
<feature type="compositionally biased region" description="Low complexity" evidence="2">
    <location>
        <begin position="548"/>
        <end position="559"/>
    </location>
</feature>
<proteinExistence type="predicted"/>
<evidence type="ECO:0000313" key="3">
    <source>
        <dbReference type="EMBL" id="PWU99060.1"/>
    </source>
</evidence>
<dbReference type="VEuPathDB" id="TriTrypDB:Tc_MARK_3077"/>
<dbReference type="VEuPathDB" id="TriTrypDB:C3747_13g261"/>
<protein>
    <submittedName>
        <fullName evidence="3">Uncharacterized protein</fullName>
    </submittedName>
</protein>
<gene>
    <name evidence="3" type="ORF">C4B63_10g111</name>
</gene>
<dbReference type="VEuPathDB" id="TriTrypDB:TcCL_NonESM07604"/>
<organism evidence="3 4">
    <name type="scientific">Trypanosoma cruzi</name>
    <dbReference type="NCBI Taxonomy" id="5693"/>
    <lineage>
        <taxon>Eukaryota</taxon>
        <taxon>Discoba</taxon>
        <taxon>Euglenozoa</taxon>
        <taxon>Kinetoplastea</taxon>
        <taxon>Metakinetoplastina</taxon>
        <taxon>Trypanosomatida</taxon>
        <taxon>Trypanosomatidae</taxon>
        <taxon>Trypanosoma</taxon>
        <taxon>Schizotrypanum</taxon>
    </lineage>
</organism>
<feature type="coiled-coil region" evidence="1">
    <location>
        <begin position="483"/>
        <end position="516"/>
    </location>
</feature>
<dbReference type="AlphaFoldDB" id="A0A2V2VRZ3"/>
<sequence>MPAVDVDLTAIPDMIEAQLTLSYSRLAKLVRLIVDQGNGHDIDIDKLNSRIDALAKENAELKALVVSFMEEKSRESWVQKSLDELRHEISCVSDACAESSKQMASAMEEVHLRFDDVDQRLKSESTARANEVNQINTFVNELQEVIRDMRLTLNQCNGFVEVWEGKAEKTEALTRRDAEGGFQHSTEDRVDYLRSLPVFANVFEEMDVLRQMLRQQAADALSAKSAAGAIRRISTAEVAASGVPNTSTVDRTVIDGLQESLGNALKRLKELEERQTPAFVRTQLQQQHQSAAWRGEKEDIIQLDNRLQNVEDRLRNLSFQASGGASLEKALLTDVDGRLRSLENRIDGLLLARPLQQEQQSGGEDRLPVISGQQTSKAQLQSQPSAPAVSTRCLSAPMGKDVPTGETGEGMALPYLTTVPFNGRVEASNAKAVQGTGNGSNSGARSLVNQSNSEVQRNPKAISYQSSPQSQATVQDDGVMRRLAQLEENSAVLEIKKADRQELARLEDALRNILQNPAVLPTSALSRGIMPHRPMSQQDARGINATESAYSSPPGSSMKSPPPGRPMFIGGSAHQLRDSAGAATPATLSPFMLYKILDPWRRRHVFYYLFRITSN</sequence>
<feature type="region of interest" description="Disordered" evidence="2">
    <location>
        <begin position="357"/>
        <end position="397"/>
    </location>
</feature>
<name>A0A2V2VRZ3_TRYCR</name>
<feature type="region of interest" description="Disordered" evidence="2">
    <location>
        <begin position="546"/>
        <end position="572"/>
    </location>
</feature>
<feature type="region of interest" description="Disordered" evidence="2">
    <location>
        <begin position="432"/>
        <end position="475"/>
    </location>
</feature>
<evidence type="ECO:0000313" key="4">
    <source>
        <dbReference type="Proteomes" id="UP000246121"/>
    </source>
</evidence>
<feature type="compositionally biased region" description="Polar residues" evidence="2">
    <location>
        <begin position="371"/>
        <end position="385"/>
    </location>
</feature>
<feature type="compositionally biased region" description="Polar residues" evidence="2">
    <location>
        <begin position="463"/>
        <end position="474"/>
    </location>
</feature>
<keyword evidence="1" id="KW-0175">Coiled coil</keyword>